<dbReference type="EMBL" id="BPQB01000146">
    <property type="protein sequence ID" value="GJF00328.1"/>
    <property type="molecule type" value="Genomic_DNA"/>
</dbReference>
<keyword evidence="3" id="KW-1185">Reference proteome</keyword>
<feature type="region of interest" description="Disordered" evidence="1">
    <location>
        <begin position="362"/>
        <end position="421"/>
    </location>
</feature>
<dbReference type="Proteomes" id="UP000703269">
    <property type="component" value="Unassembled WGS sequence"/>
</dbReference>
<reference evidence="2 3" key="1">
    <citation type="submission" date="2021-08" db="EMBL/GenBank/DDBJ databases">
        <title>Draft Genome Sequence of Phanerochaete sordida strain YK-624.</title>
        <authorList>
            <person name="Mori T."/>
            <person name="Dohra H."/>
            <person name="Suzuki T."/>
            <person name="Kawagishi H."/>
            <person name="Hirai H."/>
        </authorList>
    </citation>
    <scope>NUCLEOTIDE SEQUENCE [LARGE SCALE GENOMIC DNA]</scope>
    <source>
        <strain evidence="2 3">YK-624</strain>
    </source>
</reference>
<feature type="compositionally biased region" description="Polar residues" evidence="1">
    <location>
        <begin position="137"/>
        <end position="176"/>
    </location>
</feature>
<feature type="region of interest" description="Disordered" evidence="1">
    <location>
        <begin position="449"/>
        <end position="514"/>
    </location>
</feature>
<evidence type="ECO:0000313" key="2">
    <source>
        <dbReference type="EMBL" id="GJF00328.1"/>
    </source>
</evidence>
<comment type="caution">
    <text evidence="2">The sequence shown here is derived from an EMBL/GenBank/DDBJ whole genome shotgun (WGS) entry which is preliminary data.</text>
</comment>
<evidence type="ECO:0000313" key="3">
    <source>
        <dbReference type="Proteomes" id="UP000703269"/>
    </source>
</evidence>
<sequence length="694" mass="72739">MSRYPSSGASGHSRSSKASAPDLRTVPRDSIASHVSVGSTVTDVSTTSSWVDVDYPTAPDVAAPVPPDCPARDPTRKTWLGRLTSKEPKRLSMTYADDDGHDMTLKLLDRLTIVSEVTNINYEDLQTPTDAGPAGTISDTGVQRRSAVSNLELSVSRATTPTGSRPPSSLHASSTGPDDFPRRSASTSAHSYRDLEAPIESQGTAIIRSARDSTASSMSTASSRSFASSGSRVSATSTAPTSRPSSVASSAKAATYTGASARHSLADKATATPGQGTVVVNLKHLDNGSVASYGAASVSERRRSSATANSSAADEPPVCGSVASAAGSAARSGHSKFVSPVHSVTRHGNDAATLSELAIKPSSPAFVAPQPDAPAEMPRKSASRHHSSDPKAPVTSARTKEAPRAATTNVPPHPADLTNATTPSWCKALGTPKPVQVVNVTEVYPAGQGIIRPTKQPSTSARGSSSPSSGRLADLSNSLPDTHSDHGRSSAHTKARHLGSPVSPSKHAPGRTYPISKDQCATVTVSGPLGACRSLQAGYEELDRPAVVSIAVEPYSVRKHVMNKDDIVWLICWDVGTCGTGRRVLRVRCEDGAPVYFGPRTHDAHDALPFVGGGRQVHIADMDTYPVGTLDLVQRRRLEEVAGHVGDVDGYTSFEWICRVLKTAYRPPKGRAILDREAVMAALNSISNSIHGDL</sequence>
<organism evidence="2 3">
    <name type="scientific">Phanerochaete sordida</name>
    <dbReference type="NCBI Taxonomy" id="48140"/>
    <lineage>
        <taxon>Eukaryota</taxon>
        <taxon>Fungi</taxon>
        <taxon>Dikarya</taxon>
        <taxon>Basidiomycota</taxon>
        <taxon>Agaricomycotina</taxon>
        <taxon>Agaricomycetes</taxon>
        <taxon>Polyporales</taxon>
        <taxon>Phanerochaetaceae</taxon>
        <taxon>Phanerochaete</taxon>
    </lineage>
</organism>
<feature type="compositionally biased region" description="Low complexity" evidence="1">
    <location>
        <begin position="33"/>
        <end position="49"/>
    </location>
</feature>
<feature type="compositionally biased region" description="Low complexity" evidence="1">
    <location>
        <begin position="1"/>
        <end position="20"/>
    </location>
</feature>
<name>A0A9P3GRT4_9APHY</name>
<accession>A0A9P3GRT4</accession>
<proteinExistence type="predicted"/>
<feature type="compositionally biased region" description="Low complexity" evidence="1">
    <location>
        <begin position="212"/>
        <end position="250"/>
    </location>
</feature>
<protein>
    <submittedName>
        <fullName evidence="2">Uncharacterized protein</fullName>
    </submittedName>
</protein>
<feature type="region of interest" description="Disordered" evidence="1">
    <location>
        <begin position="294"/>
        <end position="325"/>
    </location>
</feature>
<feature type="compositionally biased region" description="Low complexity" evidence="1">
    <location>
        <begin position="457"/>
        <end position="476"/>
    </location>
</feature>
<evidence type="ECO:0000256" key="1">
    <source>
        <dbReference type="SAM" id="MobiDB-lite"/>
    </source>
</evidence>
<gene>
    <name evidence="2" type="ORF">PsYK624_166130</name>
</gene>
<feature type="region of interest" description="Disordered" evidence="1">
    <location>
        <begin position="124"/>
        <end position="250"/>
    </location>
</feature>
<dbReference type="AlphaFoldDB" id="A0A9P3GRT4"/>
<feature type="region of interest" description="Disordered" evidence="1">
    <location>
        <begin position="1"/>
        <end position="49"/>
    </location>
</feature>